<organism evidence="1 2">
    <name type="scientific">Marinitoga hydrogenitolerans (strain DSM 16785 / JCM 12826 / AT1271)</name>
    <dbReference type="NCBI Taxonomy" id="1122195"/>
    <lineage>
        <taxon>Bacteria</taxon>
        <taxon>Thermotogati</taxon>
        <taxon>Thermotogota</taxon>
        <taxon>Thermotogae</taxon>
        <taxon>Petrotogales</taxon>
        <taxon>Petrotogaceae</taxon>
        <taxon>Marinitoga</taxon>
    </lineage>
</organism>
<gene>
    <name evidence="1" type="ORF">SAMN02745164_02085</name>
</gene>
<reference evidence="1" key="1">
    <citation type="submission" date="2016-11" db="EMBL/GenBank/DDBJ databases">
        <authorList>
            <person name="Varghese N."/>
            <person name="Submissions S."/>
        </authorList>
    </citation>
    <scope>NUCLEOTIDE SEQUENCE [LARGE SCALE GENOMIC DNA]</scope>
    <source>
        <strain evidence="1">DSM 16785</strain>
    </source>
</reference>
<comment type="caution">
    <text evidence="1">The sequence shown here is derived from an EMBL/GenBank/DDBJ whole genome shotgun (WGS) entry which is preliminary data.</text>
</comment>
<dbReference type="STRING" id="1122195.SAMN02745164_02085"/>
<name>A0A1M5A4J3_MARH1</name>
<protein>
    <submittedName>
        <fullName evidence="1">Uncharacterized protein</fullName>
    </submittedName>
</protein>
<evidence type="ECO:0000313" key="2">
    <source>
        <dbReference type="Proteomes" id="UP000184334"/>
    </source>
</evidence>
<dbReference type="RefSeq" id="WP_072865969.1">
    <property type="nucleotide sequence ID" value="NZ_FQUI01000052.1"/>
</dbReference>
<sequence length="311" mass="36731">MKKYITFIVFFITLTMVIFGEYNIIFKDVVRSVKTFTIRKYKIKYFNLKELENKMNIDNLSTGKSGGIITYSNVENKTKLYISNIDAITTWKVYEVDSNILNPINFSKKVTIYNNKALIIDIQHREKKLNLFQYDFSTKKINLLYSLKDVLPVDPPKIKYNENYFVYYILNGYKKDGKNNDIQELYLYNIKDEKNIKIVESNGISHFDVNKSGNIVYVEYNSIKYYNSKDKTIKKIEFDKLYPEIIMDEPYFVTFLNEKDIAIYSNEKLVIFDIEKWNIKDVIYDIPENIVGLTGLNDGSILVNIYDYKGE</sequence>
<dbReference type="AlphaFoldDB" id="A0A1M5A4J3"/>
<evidence type="ECO:0000313" key="1">
    <source>
        <dbReference type="EMBL" id="SHF24772.1"/>
    </source>
</evidence>
<dbReference type="Proteomes" id="UP000184334">
    <property type="component" value="Unassembled WGS sequence"/>
</dbReference>
<dbReference type="OrthoDB" id="46483at2"/>
<proteinExistence type="predicted"/>
<dbReference type="SUPFAM" id="SSF69322">
    <property type="entry name" value="Tricorn protease domain 2"/>
    <property type="match status" value="1"/>
</dbReference>
<accession>A0A1M5A4J3</accession>
<keyword evidence="2" id="KW-1185">Reference proteome</keyword>
<dbReference type="EMBL" id="FQUI01000052">
    <property type="protein sequence ID" value="SHF24772.1"/>
    <property type="molecule type" value="Genomic_DNA"/>
</dbReference>